<keyword evidence="1" id="KW-0472">Membrane</keyword>
<sequence>MKKNKFLSTLQICICTIFIIIRSYYEDMRNQDKSTGMQYILVHAANSINRNPLTNNPEETYKTVEHEEMPPGSYPKSEEKCNNETKLTSITLRANCTPTSNIESTKKKKIIYILELLKKMDKYGEKKTFKYLSYLYSLKKDPNMTKKLFIKKVLRRYGLFIFSPVIIKLIVTIVPAVAYATHIFKTYTYLFPIYVTFHILVAHLLGAASVLSLIYLLIKKVKFDMIADSNPKLCYTEYSSFLKHIFI</sequence>
<evidence type="ECO:0008006" key="4">
    <source>
        <dbReference type="Google" id="ProtNLM"/>
    </source>
</evidence>
<comment type="caution">
    <text evidence="2">The sequence shown here is derived from an EMBL/GenBank/DDBJ whole genome shotgun (WGS) entry which is preliminary data.</text>
</comment>
<gene>
    <name evidence="2" type="ORF">PKNOH_S06427000</name>
</gene>
<name>A0A1Y3DVT1_PLAKN</name>
<dbReference type="OrthoDB" id="384675at2759"/>
<protein>
    <recommendedName>
        <fullName evidence="4">Variable surface protein</fullName>
    </recommendedName>
</protein>
<feature type="transmembrane region" description="Helical" evidence="1">
    <location>
        <begin position="193"/>
        <end position="218"/>
    </location>
</feature>
<dbReference type="Proteomes" id="UP000195012">
    <property type="component" value="Unassembled WGS sequence"/>
</dbReference>
<evidence type="ECO:0000313" key="2">
    <source>
        <dbReference type="EMBL" id="OTN67535.1"/>
    </source>
</evidence>
<proteinExistence type="predicted"/>
<dbReference type="VEuPathDB" id="PlasmoDB:PKNOH_S06427000"/>
<keyword evidence="1" id="KW-0812">Transmembrane</keyword>
<dbReference type="VEuPathDB" id="PlasmoDB:PKA1H_070030200"/>
<dbReference type="VEuPathDB" id="PlasmoDB:PKNH_0725100"/>
<dbReference type="AlphaFoldDB" id="A0A1Y3DVT1"/>
<feature type="transmembrane region" description="Helical" evidence="1">
    <location>
        <begin position="157"/>
        <end position="181"/>
    </location>
</feature>
<dbReference type="Pfam" id="PF12420">
    <property type="entry name" value="DUF3671"/>
    <property type="match status" value="1"/>
</dbReference>
<accession>A0A1Y3DVT1</accession>
<evidence type="ECO:0000256" key="1">
    <source>
        <dbReference type="SAM" id="Phobius"/>
    </source>
</evidence>
<evidence type="ECO:0000313" key="3">
    <source>
        <dbReference type="Proteomes" id="UP000195012"/>
    </source>
</evidence>
<reference evidence="2 3" key="1">
    <citation type="submission" date="2017-05" db="EMBL/GenBank/DDBJ databases">
        <title>PacBio assembly of a Plasmodium knowlesi genome sequence with Hi-C correction and manual annotation of the SICAvar gene family.</title>
        <authorList>
            <person name="Lapp S.A."/>
            <person name="Geraldo J.A."/>
            <person name="Chien J.-T."/>
            <person name="Ay F."/>
            <person name="Pakala S.B."/>
            <person name="Batugedara G."/>
            <person name="Humphrey J.C."/>
            <person name="Debarry J.D."/>
            <person name="Le Roch K.G."/>
            <person name="Galinski M.R."/>
            <person name="Kissinger J.C."/>
        </authorList>
    </citation>
    <scope>NUCLEOTIDE SEQUENCE [LARGE SCALE GENOMIC DNA]</scope>
    <source>
        <strain evidence="3">Malayan Strain Pk1 (A+)</strain>
    </source>
</reference>
<feature type="transmembrane region" description="Helical" evidence="1">
    <location>
        <begin position="6"/>
        <end position="25"/>
    </location>
</feature>
<dbReference type="InterPro" id="IPR022139">
    <property type="entry name" value="Fam-L/Fam-M-like_plasmodium"/>
</dbReference>
<keyword evidence="1" id="KW-1133">Transmembrane helix</keyword>
<organism evidence="2 3">
    <name type="scientific">Plasmodium knowlesi</name>
    <dbReference type="NCBI Taxonomy" id="5850"/>
    <lineage>
        <taxon>Eukaryota</taxon>
        <taxon>Sar</taxon>
        <taxon>Alveolata</taxon>
        <taxon>Apicomplexa</taxon>
        <taxon>Aconoidasida</taxon>
        <taxon>Haemosporida</taxon>
        <taxon>Plasmodiidae</taxon>
        <taxon>Plasmodium</taxon>
        <taxon>Plasmodium (Plasmodium)</taxon>
    </lineage>
</organism>
<dbReference type="EMBL" id="NETL01000020">
    <property type="protein sequence ID" value="OTN67535.1"/>
    <property type="molecule type" value="Genomic_DNA"/>
</dbReference>